<proteinExistence type="predicted"/>
<keyword evidence="2" id="KW-1133">Transmembrane helix</keyword>
<evidence type="ECO:0000313" key="4">
    <source>
        <dbReference type="Proteomes" id="UP001207930"/>
    </source>
</evidence>
<keyword evidence="2" id="KW-0812">Transmembrane</keyword>
<comment type="caution">
    <text evidence="3">The sequence shown here is derived from an EMBL/GenBank/DDBJ whole genome shotgun (WGS) entry which is preliminary data.</text>
</comment>
<gene>
    <name evidence="3" type="ORF">OKA04_06080</name>
</gene>
<keyword evidence="4" id="KW-1185">Reference proteome</keyword>
<evidence type="ECO:0000256" key="2">
    <source>
        <dbReference type="SAM" id="Phobius"/>
    </source>
</evidence>
<dbReference type="RefSeq" id="WP_264500253.1">
    <property type="nucleotide sequence ID" value="NZ_JAPDDS010000003.1"/>
</dbReference>
<reference evidence="3 4" key="1">
    <citation type="submission" date="2022-10" db="EMBL/GenBank/DDBJ databases">
        <title>Luteolibacter flavescens strain MCCC 1K03193, whole genome shotgun sequencing project.</title>
        <authorList>
            <person name="Zhao G."/>
            <person name="Shen L."/>
        </authorList>
    </citation>
    <scope>NUCLEOTIDE SEQUENCE [LARGE SCALE GENOMIC DNA]</scope>
    <source>
        <strain evidence="3 4">MCCC 1K03193</strain>
    </source>
</reference>
<keyword evidence="2" id="KW-0472">Membrane</keyword>
<feature type="transmembrane region" description="Helical" evidence="2">
    <location>
        <begin position="21"/>
        <end position="42"/>
    </location>
</feature>
<name>A0ABT3FL43_9BACT</name>
<organism evidence="3 4">
    <name type="scientific">Luteolibacter flavescens</name>
    <dbReference type="NCBI Taxonomy" id="1859460"/>
    <lineage>
        <taxon>Bacteria</taxon>
        <taxon>Pseudomonadati</taxon>
        <taxon>Verrucomicrobiota</taxon>
        <taxon>Verrucomicrobiia</taxon>
        <taxon>Verrucomicrobiales</taxon>
        <taxon>Verrucomicrobiaceae</taxon>
        <taxon>Luteolibacter</taxon>
    </lineage>
</organism>
<evidence type="ECO:0000256" key="1">
    <source>
        <dbReference type="SAM" id="Coils"/>
    </source>
</evidence>
<feature type="transmembrane region" description="Helical" evidence="2">
    <location>
        <begin position="254"/>
        <end position="274"/>
    </location>
</feature>
<protein>
    <recommendedName>
        <fullName evidence="5">Lipopolysaccharide biosynthesis protein</fullName>
    </recommendedName>
</protein>
<sequence length="285" mass="31831">MQAAPTYRWGLGFVVMRWRHLFWVLPLLGLLGGLGMRLWALYCPVAVGVIQPLPNSTRSFYPDPAEAALVWKYTDTLAETVDSLNLQERWQLPPDECVIKLRGMVRSEHRSGSPSVEVRVTGQDRRESIEIWEELLNRTAHHFYAQYSAAAQAEIESATVDVRDLKKELAQARMISSGGKGVDSPDQQEREERIDALQSKLDAAQEALVAARLRLLSGETNVLYLLVYPLEMPSMPPSPMDRDTLLSILRHGGWGAGIGIILSVLLAYLLELLFPRRPAGSEAEG</sequence>
<evidence type="ECO:0008006" key="5">
    <source>
        <dbReference type="Google" id="ProtNLM"/>
    </source>
</evidence>
<dbReference type="Proteomes" id="UP001207930">
    <property type="component" value="Unassembled WGS sequence"/>
</dbReference>
<evidence type="ECO:0000313" key="3">
    <source>
        <dbReference type="EMBL" id="MCW1884292.1"/>
    </source>
</evidence>
<dbReference type="EMBL" id="JAPDDS010000003">
    <property type="protein sequence ID" value="MCW1884292.1"/>
    <property type="molecule type" value="Genomic_DNA"/>
</dbReference>
<feature type="coiled-coil region" evidence="1">
    <location>
        <begin position="148"/>
        <end position="214"/>
    </location>
</feature>
<keyword evidence="1" id="KW-0175">Coiled coil</keyword>
<accession>A0ABT3FL43</accession>